<evidence type="ECO:0000256" key="1">
    <source>
        <dbReference type="SAM" id="Phobius"/>
    </source>
</evidence>
<proteinExistence type="predicted"/>
<keyword evidence="3" id="KW-1185">Reference proteome</keyword>
<name>A0A8J7WKD3_9ACTN</name>
<dbReference type="Proteomes" id="UP000677913">
    <property type="component" value="Unassembled WGS sequence"/>
</dbReference>
<accession>A0A8J7WKD3</accession>
<reference evidence="2" key="1">
    <citation type="submission" date="2021-04" db="EMBL/GenBank/DDBJ databases">
        <title>Genome based classification of Actinospica acidithermotolerans sp. nov., an actinobacterium isolated from an Indonesian hot spring.</title>
        <authorList>
            <person name="Kusuma A.B."/>
            <person name="Putra K.E."/>
            <person name="Nafisah S."/>
            <person name="Loh J."/>
            <person name="Nouioui I."/>
            <person name="Goodfellow M."/>
        </authorList>
    </citation>
    <scope>NUCLEOTIDE SEQUENCE</scope>
    <source>
        <strain evidence="2">DSM 45618</strain>
    </source>
</reference>
<gene>
    <name evidence="2" type="ORF">KGA66_00100</name>
</gene>
<comment type="caution">
    <text evidence="2">The sequence shown here is derived from an EMBL/GenBank/DDBJ whole genome shotgun (WGS) entry which is preliminary data.</text>
</comment>
<keyword evidence="1" id="KW-0812">Transmembrane</keyword>
<organism evidence="2 3">
    <name type="scientific">Actinocrinis puniceicyclus</name>
    <dbReference type="NCBI Taxonomy" id="977794"/>
    <lineage>
        <taxon>Bacteria</taxon>
        <taxon>Bacillati</taxon>
        <taxon>Actinomycetota</taxon>
        <taxon>Actinomycetes</taxon>
        <taxon>Catenulisporales</taxon>
        <taxon>Actinospicaceae</taxon>
        <taxon>Actinocrinis</taxon>
    </lineage>
</organism>
<evidence type="ECO:0000313" key="2">
    <source>
        <dbReference type="EMBL" id="MBS2961424.1"/>
    </source>
</evidence>
<protein>
    <submittedName>
        <fullName evidence="2">Uncharacterized protein</fullName>
    </submittedName>
</protein>
<dbReference type="AlphaFoldDB" id="A0A8J7WKD3"/>
<feature type="transmembrane region" description="Helical" evidence="1">
    <location>
        <begin position="62"/>
        <end position="81"/>
    </location>
</feature>
<keyword evidence="1" id="KW-1133">Transmembrane helix</keyword>
<sequence>MSHDTSRATRVYGQAGETGREIHNVAQRAHGAQGHEKKLADSANVLGGETWENSVGHSGTRAGYIASGIVVAGFILGGVGLTVGPRVLIWIAVGIVVLTGIIGMLTHVWSDYRYEMPAPDDDESGSMTDDAHT</sequence>
<dbReference type="EMBL" id="JAGSXH010000001">
    <property type="protein sequence ID" value="MBS2961424.1"/>
    <property type="molecule type" value="Genomic_DNA"/>
</dbReference>
<keyword evidence="1" id="KW-0472">Membrane</keyword>
<dbReference type="RefSeq" id="WP_211463108.1">
    <property type="nucleotide sequence ID" value="NZ_JAGSXH010000001.1"/>
</dbReference>
<evidence type="ECO:0000313" key="3">
    <source>
        <dbReference type="Proteomes" id="UP000677913"/>
    </source>
</evidence>
<feature type="transmembrane region" description="Helical" evidence="1">
    <location>
        <begin position="87"/>
        <end position="109"/>
    </location>
</feature>